<name>A0A1Y2JGF0_BRAJP</name>
<comment type="caution">
    <text evidence="2">The sequence shown here is derived from an EMBL/GenBank/DDBJ whole genome shotgun (WGS) entry which is preliminary data.</text>
</comment>
<accession>A0A1Y2JGF0</accession>
<feature type="transmembrane region" description="Helical" evidence="1">
    <location>
        <begin position="28"/>
        <end position="47"/>
    </location>
</feature>
<keyword evidence="1" id="KW-0472">Membrane</keyword>
<gene>
    <name evidence="2" type="ORF">BSZ19_32330</name>
</gene>
<evidence type="ECO:0000256" key="1">
    <source>
        <dbReference type="SAM" id="Phobius"/>
    </source>
</evidence>
<reference evidence="2 3" key="1">
    <citation type="submission" date="2017-03" db="EMBL/GenBank/DDBJ databases">
        <title>Whole genome sequences of fourteen strains of Bradyrhizobium canariense and one strain of Bradyrhizobium japonicum isolated from Lupinus (Papilionoideae: Genisteae) species in Algeria.</title>
        <authorList>
            <person name="Crovadore J."/>
            <person name="Chekireb D."/>
            <person name="Brachmann A."/>
            <person name="Chablais R."/>
            <person name="Cochard B."/>
            <person name="Lefort F."/>
        </authorList>
    </citation>
    <scope>NUCLEOTIDE SEQUENCE [LARGE SCALE GENOMIC DNA]</scope>
    <source>
        <strain evidence="2 3">UBMA197</strain>
    </source>
</reference>
<dbReference type="AlphaFoldDB" id="A0A1Y2JGF0"/>
<sequence length="68" mass="7059">MLEGETMPVSEKPSERKLRISAPGENTLLATIAIGVVIFHILAATMLTSTRQSDAGAPPEPPGLSSGD</sequence>
<evidence type="ECO:0000313" key="2">
    <source>
        <dbReference type="EMBL" id="OSJ27920.1"/>
    </source>
</evidence>
<evidence type="ECO:0000313" key="3">
    <source>
        <dbReference type="Proteomes" id="UP000193335"/>
    </source>
</evidence>
<dbReference type="Proteomes" id="UP000193335">
    <property type="component" value="Unassembled WGS sequence"/>
</dbReference>
<keyword evidence="1" id="KW-1133">Transmembrane helix</keyword>
<keyword evidence="1" id="KW-0812">Transmembrane</keyword>
<organism evidence="2 3">
    <name type="scientific">Bradyrhizobium japonicum</name>
    <dbReference type="NCBI Taxonomy" id="375"/>
    <lineage>
        <taxon>Bacteria</taxon>
        <taxon>Pseudomonadati</taxon>
        <taxon>Pseudomonadota</taxon>
        <taxon>Alphaproteobacteria</taxon>
        <taxon>Hyphomicrobiales</taxon>
        <taxon>Nitrobacteraceae</taxon>
        <taxon>Bradyrhizobium</taxon>
    </lineage>
</organism>
<protein>
    <recommendedName>
        <fullName evidence="4">Energy transducer TonB</fullName>
    </recommendedName>
</protein>
<evidence type="ECO:0008006" key="4">
    <source>
        <dbReference type="Google" id="ProtNLM"/>
    </source>
</evidence>
<dbReference type="EMBL" id="NAFL01000272">
    <property type="protein sequence ID" value="OSJ27920.1"/>
    <property type="molecule type" value="Genomic_DNA"/>
</dbReference>
<proteinExistence type="predicted"/>